<sequence length="229" mass="25455">MRNELIGAVVLEVTKLAGHWLRSRPVTRESTFSLTAEPAPHKVYYLEPESEEAPEVEPVPVRQSPIAIVEREVEPEKATAIATGCIPCAIGHLGTCSGLLNEAMRFAGKDGMTSDEVIDRVGICLNELNAMERVDLRPEMIVNLPEWERKLVDQVLLASRNTRHQLEAMESVEILEQAAATTQGTHKGIWRDYIRHKAANLTPEEIQEVQARLLAKIEELTSGEGDDES</sequence>
<reference evidence="1" key="1">
    <citation type="journal article" date="2015" name="Nature">
        <title>Complex archaea that bridge the gap between prokaryotes and eukaryotes.</title>
        <authorList>
            <person name="Spang A."/>
            <person name="Saw J.H."/>
            <person name="Jorgensen S.L."/>
            <person name="Zaremba-Niedzwiedzka K."/>
            <person name="Martijn J."/>
            <person name="Lind A.E."/>
            <person name="van Eijk R."/>
            <person name="Schleper C."/>
            <person name="Guy L."/>
            <person name="Ettema T.J."/>
        </authorList>
    </citation>
    <scope>NUCLEOTIDE SEQUENCE</scope>
</reference>
<accession>A0A0F9F077</accession>
<organism evidence="1">
    <name type="scientific">marine sediment metagenome</name>
    <dbReference type="NCBI Taxonomy" id="412755"/>
    <lineage>
        <taxon>unclassified sequences</taxon>
        <taxon>metagenomes</taxon>
        <taxon>ecological metagenomes</taxon>
    </lineage>
</organism>
<gene>
    <name evidence="1" type="ORF">LCGC14_2011640</name>
</gene>
<name>A0A0F9F077_9ZZZZ</name>
<comment type="caution">
    <text evidence="1">The sequence shown here is derived from an EMBL/GenBank/DDBJ whole genome shotgun (WGS) entry which is preliminary data.</text>
</comment>
<evidence type="ECO:0000313" key="1">
    <source>
        <dbReference type="EMBL" id="KKL79758.1"/>
    </source>
</evidence>
<protein>
    <submittedName>
        <fullName evidence="1">Uncharacterized protein</fullName>
    </submittedName>
</protein>
<proteinExistence type="predicted"/>
<dbReference type="EMBL" id="LAZR01023073">
    <property type="protein sequence ID" value="KKL79758.1"/>
    <property type="molecule type" value="Genomic_DNA"/>
</dbReference>
<dbReference type="AlphaFoldDB" id="A0A0F9F077"/>